<dbReference type="GO" id="GO:0004674">
    <property type="term" value="F:protein serine/threonine kinase activity"/>
    <property type="evidence" value="ECO:0007669"/>
    <property type="project" value="UniProtKB-KW"/>
</dbReference>
<evidence type="ECO:0000256" key="5">
    <source>
        <dbReference type="ARBA" id="ARBA00022840"/>
    </source>
</evidence>
<keyword evidence="4" id="KW-0418">Kinase</keyword>
<dbReference type="PROSITE" id="PS50011">
    <property type="entry name" value="PROTEIN_KINASE_DOM"/>
    <property type="match status" value="1"/>
</dbReference>
<evidence type="ECO:0000256" key="6">
    <source>
        <dbReference type="PROSITE-ProRule" id="PRU10141"/>
    </source>
</evidence>
<evidence type="ECO:0000259" key="8">
    <source>
        <dbReference type="PROSITE" id="PS50011"/>
    </source>
</evidence>
<feature type="non-terminal residue" evidence="9">
    <location>
        <position position="1"/>
    </location>
</feature>
<dbReference type="PROSITE" id="PS00108">
    <property type="entry name" value="PROTEIN_KINASE_ST"/>
    <property type="match status" value="1"/>
</dbReference>
<dbReference type="EMBL" id="HE573025">
    <property type="protein sequence ID" value="CCC50194.1"/>
    <property type="molecule type" value="Genomic_DNA"/>
</dbReference>
<evidence type="ECO:0000256" key="4">
    <source>
        <dbReference type="ARBA" id="ARBA00022777"/>
    </source>
</evidence>
<dbReference type="GO" id="GO:0005634">
    <property type="term" value="C:nucleus"/>
    <property type="evidence" value="ECO:0007669"/>
    <property type="project" value="TreeGrafter"/>
</dbReference>
<organism evidence="9">
    <name type="scientific">Trypanosoma vivax (strain Y486)</name>
    <dbReference type="NCBI Taxonomy" id="1055687"/>
    <lineage>
        <taxon>Eukaryota</taxon>
        <taxon>Discoba</taxon>
        <taxon>Euglenozoa</taxon>
        <taxon>Kinetoplastea</taxon>
        <taxon>Metakinetoplastina</taxon>
        <taxon>Trypanosomatida</taxon>
        <taxon>Trypanosomatidae</taxon>
        <taxon>Trypanosoma</taxon>
        <taxon>Duttonella</taxon>
    </lineage>
</organism>
<dbReference type="Gene3D" id="1.10.510.10">
    <property type="entry name" value="Transferase(Phosphotransferase) domain 1"/>
    <property type="match status" value="1"/>
</dbReference>
<dbReference type="AlphaFoldDB" id="G0U3V4"/>
<keyword evidence="5 6" id="KW-0067">ATP-binding</keyword>
<evidence type="ECO:0000256" key="1">
    <source>
        <dbReference type="ARBA" id="ARBA00022527"/>
    </source>
</evidence>
<feature type="domain" description="Protein kinase" evidence="8">
    <location>
        <begin position="94"/>
        <end position="366"/>
    </location>
</feature>
<evidence type="ECO:0000256" key="7">
    <source>
        <dbReference type="RuleBase" id="RU000304"/>
    </source>
</evidence>
<reference evidence="9" key="1">
    <citation type="journal article" date="2012" name="Proc. Natl. Acad. Sci. U.S.A.">
        <title>Antigenic diversity is generated by distinct evolutionary mechanisms in African trypanosome species.</title>
        <authorList>
            <person name="Jackson A.P."/>
            <person name="Berry A."/>
            <person name="Aslett M."/>
            <person name="Allison H.C."/>
            <person name="Burton P."/>
            <person name="Vavrova-Anderson J."/>
            <person name="Brown R."/>
            <person name="Browne H."/>
            <person name="Corton N."/>
            <person name="Hauser H."/>
            <person name="Gamble J."/>
            <person name="Gilderthorp R."/>
            <person name="Marcello L."/>
            <person name="McQuillan J."/>
            <person name="Otto T.D."/>
            <person name="Quail M.A."/>
            <person name="Sanders M.J."/>
            <person name="van Tonder A."/>
            <person name="Ginger M.L."/>
            <person name="Field M.C."/>
            <person name="Barry J.D."/>
            <person name="Hertz-Fowler C."/>
            <person name="Berriman M."/>
        </authorList>
    </citation>
    <scope>NUCLEOTIDE SEQUENCE</scope>
    <source>
        <strain evidence="9">Y486</strain>
    </source>
</reference>
<gene>
    <name evidence="9" type="ORF">TVY486_0900170</name>
</gene>
<keyword evidence="3 6" id="KW-0547">Nucleotide-binding</keyword>
<dbReference type="VEuPathDB" id="TriTrypDB:TvY486_0900170"/>
<dbReference type="InterPro" id="IPR008271">
    <property type="entry name" value="Ser/Thr_kinase_AS"/>
</dbReference>
<accession>G0U3V4</accession>
<evidence type="ECO:0000256" key="3">
    <source>
        <dbReference type="ARBA" id="ARBA00022741"/>
    </source>
</evidence>
<comment type="similarity">
    <text evidence="7">Belongs to the protein kinase superfamily.</text>
</comment>
<keyword evidence="1 7" id="KW-0723">Serine/threonine-protein kinase</keyword>
<dbReference type="Pfam" id="PF00069">
    <property type="entry name" value="Pkinase"/>
    <property type="match status" value="1"/>
</dbReference>
<dbReference type="PANTHER" id="PTHR24345">
    <property type="entry name" value="SERINE/THREONINE-PROTEIN KINASE PLK"/>
    <property type="match status" value="1"/>
</dbReference>
<dbReference type="SMART" id="SM00220">
    <property type="entry name" value="S_TKc"/>
    <property type="match status" value="1"/>
</dbReference>
<name>G0U3V4_TRYVY</name>
<keyword evidence="2" id="KW-0808">Transferase</keyword>
<evidence type="ECO:0000256" key="2">
    <source>
        <dbReference type="ARBA" id="ARBA00022679"/>
    </source>
</evidence>
<dbReference type="InterPro" id="IPR000719">
    <property type="entry name" value="Prot_kinase_dom"/>
</dbReference>
<proteinExistence type="inferred from homology"/>
<dbReference type="SUPFAM" id="SSF56112">
    <property type="entry name" value="Protein kinase-like (PK-like)"/>
    <property type="match status" value="1"/>
</dbReference>
<feature type="binding site" evidence="6">
    <location>
        <position position="125"/>
    </location>
    <ligand>
        <name>ATP</name>
        <dbReference type="ChEBI" id="CHEBI:30616"/>
    </ligand>
</feature>
<dbReference type="InterPro" id="IPR011009">
    <property type="entry name" value="Kinase-like_dom_sf"/>
</dbReference>
<protein>
    <recommendedName>
        <fullName evidence="8">Protein kinase domain-containing protein</fullName>
    </recommendedName>
</protein>
<evidence type="ECO:0000313" key="9">
    <source>
        <dbReference type="EMBL" id="CCC50194.1"/>
    </source>
</evidence>
<dbReference type="PANTHER" id="PTHR24345:SF91">
    <property type="entry name" value="SERINE_THREONINE-PROTEIN KINASE PLK4"/>
    <property type="match status" value="1"/>
</dbReference>
<sequence length="446" mass="50004">WCGRIFCSNCAPRSAACKGKLFPRCNSCRLPTIFRSFRNPVTGRRSAEVAQRILSFLDDRSVSALLQSCYTALSEFNVGNYIYYDDITDRFPTFCDGACIGKGGFGTVYKCEDRSRPGIECVALKVITKSSVVTRSLWGKIMTELNILQDIDHPNVAKVLEVFQTPLQLVIVMEAGDGGSLAKAWKSAKNYGYDMENFVANVVLQVADGLDYLYHRKRIVHRDIKLENIVLSGDLTRAMIIDFGLAEYVVGDFQLFTPCGTLGYASPENISAVVNHKRKFGATLEVMHKSDVFSLGVVAYVLFCGKLPLPTECLNTFCKEAYKGIRCAGAGWAHVSHEAKLLVELLLRADVQDRPLASALRSHPFITSRAPHATETAQLCDHKLQTLERHEVNEWVYVERLSEEWNIVSGQMIVEQSKPPRSCVRNRLFSCSHKWLLGHMKSLIWS</sequence>
<dbReference type="GO" id="GO:0005524">
    <property type="term" value="F:ATP binding"/>
    <property type="evidence" value="ECO:0007669"/>
    <property type="project" value="UniProtKB-UniRule"/>
</dbReference>
<dbReference type="PROSITE" id="PS00107">
    <property type="entry name" value="PROTEIN_KINASE_ATP"/>
    <property type="match status" value="1"/>
</dbReference>
<dbReference type="InterPro" id="IPR017441">
    <property type="entry name" value="Protein_kinase_ATP_BS"/>
</dbReference>